<proteinExistence type="predicted"/>
<dbReference type="Proteomes" id="UP001634394">
    <property type="component" value="Unassembled WGS sequence"/>
</dbReference>
<keyword evidence="1" id="KW-1133">Transmembrane helix</keyword>
<dbReference type="PANTHER" id="PTHR24035:SF109">
    <property type="entry name" value="PROTEIN DRAPER"/>
    <property type="match status" value="1"/>
</dbReference>
<feature type="non-terminal residue" evidence="2">
    <location>
        <position position="1"/>
    </location>
</feature>
<feature type="transmembrane region" description="Helical" evidence="1">
    <location>
        <begin position="110"/>
        <end position="133"/>
    </location>
</feature>
<gene>
    <name evidence="2" type="ORF">ACJMK2_032212</name>
</gene>
<evidence type="ECO:0000256" key="1">
    <source>
        <dbReference type="SAM" id="Phobius"/>
    </source>
</evidence>
<organism evidence="2 3">
    <name type="scientific">Sinanodonta woodiana</name>
    <name type="common">Chinese pond mussel</name>
    <name type="synonym">Anodonta woodiana</name>
    <dbReference type="NCBI Taxonomy" id="1069815"/>
    <lineage>
        <taxon>Eukaryota</taxon>
        <taxon>Metazoa</taxon>
        <taxon>Spiralia</taxon>
        <taxon>Lophotrochozoa</taxon>
        <taxon>Mollusca</taxon>
        <taxon>Bivalvia</taxon>
        <taxon>Autobranchia</taxon>
        <taxon>Heteroconchia</taxon>
        <taxon>Palaeoheterodonta</taxon>
        <taxon>Unionida</taxon>
        <taxon>Unionoidea</taxon>
        <taxon>Unionidae</taxon>
        <taxon>Unioninae</taxon>
        <taxon>Sinanodonta</taxon>
    </lineage>
</organism>
<keyword evidence="3" id="KW-1185">Reference proteome</keyword>
<name>A0ABD3X114_SINWO</name>
<dbReference type="Gene3D" id="2.170.300.10">
    <property type="entry name" value="Tie2 ligand-binding domain superfamily"/>
    <property type="match status" value="1"/>
</dbReference>
<dbReference type="EMBL" id="JBJQND010000004">
    <property type="protein sequence ID" value="KAL3879936.1"/>
    <property type="molecule type" value="Genomic_DNA"/>
</dbReference>
<dbReference type="InterPro" id="IPR052108">
    <property type="entry name" value="MEGF/SIB"/>
</dbReference>
<keyword evidence="1" id="KW-0812">Transmembrane</keyword>
<sequence>CEVGSYGFNCNETCGHCLNGNIKCSKIIGHCSSGCGNGWTGETCKTECEVGTYGLNCNQACGYCLNGNNSCSKISGLCSGGCQTGWKGETCKSDMLETVTSGNDGANNGVIVGSVLAAVGVSITAMVIIIVIVKRRKRKNNETGTKNVTPFANYVNLVVGNPDAAIKFNVPSREQRETEFSTLEETSLQNGMKIDATNSHADVMDAYMHMHNVYEKLRGVPESTESAYSTIDHSLINQQNMNTIENGSNYIETLQELESALKSIEEEICVLLDRKGILLRSKELDKPRASKLQDMRKETDSTPLDTNEDYTYVNLESIDALDRSGNFVKMLQSLEGDLRFLQDKGKCLFERRETLLRQELTKTFKI</sequence>
<evidence type="ECO:0000313" key="2">
    <source>
        <dbReference type="EMBL" id="KAL3879936.1"/>
    </source>
</evidence>
<keyword evidence="1" id="KW-0472">Membrane</keyword>
<dbReference type="PANTHER" id="PTHR24035">
    <property type="entry name" value="MULTIPLE EPIDERMAL GROWTH FACTOR-LIKE DOMAINS PROTEIN"/>
    <property type="match status" value="1"/>
</dbReference>
<comment type="caution">
    <text evidence="2">The sequence shown here is derived from an EMBL/GenBank/DDBJ whole genome shotgun (WGS) entry which is preliminary data.</text>
</comment>
<reference evidence="2 3" key="1">
    <citation type="submission" date="2024-11" db="EMBL/GenBank/DDBJ databases">
        <title>Chromosome-level genome assembly of the freshwater bivalve Anodonta woodiana.</title>
        <authorList>
            <person name="Chen X."/>
        </authorList>
    </citation>
    <scope>NUCLEOTIDE SEQUENCE [LARGE SCALE GENOMIC DNA]</scope>
    <source>
        <strain evidence="2">MN2024</strain>
        <tissue evidence="2">Gills</tissue>
    </source>
</reference>
<evidence type="ECO:0000313" key="3">
    <source>
        <dbReference type="Proteomes" id="UP001634394"/>
    </source>
</evidence>
<protein>
    <submittedName>
        <fullName evidence="2">Uncharacterized protein</fullName>
    </submittedName>
</protein>
<accession>A0ABD3X114</accession>
<dbReference type="AlphaFoldDB" id="A0ABD3X114"/>